<reference evidence="2" key="2">
    <citation type="submission" date="2023-05" db="EMBL/GenBank/DDBJ databases">
        <authorList>
            <consortium name="Lawrence Berkeley National Laboratory"/>
            <person name="Steindorff A."/>
            <person name="Hensen N."/>
            <person name="Bonometti L."/>
            <person name="Westerberg I."/>
            <person name="Brannstrom I.O."/>
            <person name="Guillou S."/>
            <person name="Cros-Aarteil S."/>
            <person name="Calhoun S."/>
            <person name="Haridas S."/>
            <person name="Kuo A."/>
            <person name="Mondo S."/>
            <person name="Pangilinan J."/>
            <person name="Riley R."/>
            <person name="Labutti K."/>
            <person name="Andreopoulos B."/>
            <person name="Lipzen A."/>
            <person name="Chen C."/>
            <person name="Yanf M."/>
            <person name="Daum C."/>
            <person name="Ng V."/>
            <person name="Clum A."/>
            <person name="Ohm R."/>
            <person name="Martin F."/>
            <person name="Silar P."/>
            <person name="Natvig D."/>
            <person name="Lalanne C."/>
            <person name="Gautier V."/>
            <person name="Ament-Velasquez S.L."/>
            <person name="Kruys A."/>
            <person name="Hutchinson M.I."/>
            <person name="Powell A.J."/>
            <person name="Barry K."/>
            <person name="Miller A.N."/>
            <person name="Grigoriev I.V."/>
            <person name="Debuchy R."/>
            <person name="Gladieux P."/>
            <person name="Thoren M.H."/>
            <person name="Johannesson H."/>
        </authorList>
    </citation>
    <scope>NUCLEOTIDE SEQUENCE</scope>
    <source>
        <strain evidence="2">CBS 103.79</strain>
    </source>
</reference>
<dbReference type="SMART" id="SM00554">
    <property type="entry name" value="FAS1"/>
    <property type="match status" value="1"/>
</dbReference>
<dbReference type="SUPFAM" id="SSF82153">
    <property type="entry name" value="FAS1 domain"/>
    <property type="match status" value="1"/>
</dbReference>
<comment type="caution">
    <text evidence="2">The sequence shown here is derived from an EMBL/GenBank/DDBJ whole genome shotgun (WGS) entry which is preliminary data.</text>
</comment>
<dbReference type="InterPro" id="IPR000782">
    <property type="entry name" value="FAS1_domain"/>
</dbReference>
<dbReference type="Gene3D" id="2.30.180.10">
    <property type="entry name" value="FAS1 domain"/>
    <property type="match status" value="1"/>
</dbReference>
<keyword evidence="3" id="KW-1185">Reference proteome</keyword>
<organism evidence="2 3">
    <name type="scientific">Staphylotrichum tortipilum</name>
    <dbReference type="NCBI Taxonomy" id="2831512"/>
    <lineage>
        <taxon>Eukaryota</taxon>
        <taxon>Fungi</taxon>
        <taxon>Dikarya</taxon>
        <taxon>Ascomycota</taxon>
        <taxon>Pezizomycotina</taxon>
        <taxon>Sordariomycetes</taxon>
        <taxon>Sordariomycetidae</taxon>
        <taxon>Sordariales</taxon>
        <taxon>Chaetomiaceae</taxon>
        <taxon>Staphylotrichum</taxon>
    </lineage>
</organism>
<accession>A0AAN6MBH6</accession>
<name>A0AAN6MBH6_9PEZI</name>
<gene>
    <name evidence="2" type="ORF">C8A05DRAFT_19463</name>
</gene>
<protein>
    <submittedName>
        <fullName evidence="2">FAS1 domain-containing protein</fullName>
    </submittedName>
</protein>
<evidence type="ECO:0000313" key="2">
    <source>
        <dbReference type="EMBL" id="KAK3897856.1"/>
    </source>
</evidence>
<evidence type="ECO:0000259" key="1">
    <source>
        <dbReference type="PROSITE" id="PS50213"/>
    </source>
</evidence>
<reference evidence="2" key="1">
    <citation type="journal article" date="2023" name="Mol. Phylogenet. Evol.">
        <title>Genome-scale phylogeny and comparative genomics of the fungal order Sordariales.</title>
        <authorList>
            <person name="Hensen N."/>
            <person name="Bonometti L."/>
            <person name="Westerberg I."/>
            <person name="Brannstrom I.O."/>
            <person name="Guillou S."/>
            <person name="Cros-Aarteil S."/>
            <person name="Calhoun S."/>
            <person name="Haridas S."/>
            <person name="Kuo A."/>
            <person name="Mondo S."/>
            <person name="Pangilinan J."/>
            <person name="Riley R."/>
            <person name="LaButti K."/>
            <person name="Andreopoulos B."/>
            <person name="Lipzen A."/>
            <person name="Chen C."/>
            <person name="Yan M."/>
            <person name="Daum C."/>
            <person name="Ng V."/>
            <person name="Clum A."/>
            <person name="Steindorff A."/>
            <person name="Ohm R.A."/>
            <person name="Martin F."/>
            <person name="Silar P."/>
            <person name="Natvig D.O."/>
            <person name="Lalanne C."/>
            <person name="Gautier V."/>
            <person name="Ament-Velasquez S.L."/>
            <person name="Kruys A."/>
            <person name="Hutchinson M.I."/>
            <person name="Powell A.J."/>
            <person name="Barry K."/>
            <person name="Miller A.N."/>
            <person name="Grigoriev I.V."/>
            <person name="Debuchy R."/>
            <person name="Gladieux P."/>
            <person name="Hiltunen Thoren M."/>
            <person name="Johannesson H."/>
        </authorList>
    </citation>
    <scope>NUCLEOTIDE SEQUENCE</scope>
    <source>
        <strain evidence="2">CBS 103.79</strain>
    </source>
</reference>
<dbReference type="InterPro" id="IPR036378">
    <property type="entry name" value="FAS1_dom_sf"/>
</dbReference>
<sequence>MIDEVAAQKDVTIFAPRNAAFQQLAGTFAVMDKATLQRTLRYHLVPNHLTQVWELKNASTLTAAAARAPPLLVTRHANAIYVNAAEIIQSGILIANGVVHILDNVLNPAVNSSRPDVTRTAAQPPVFRATGATETGTTVPTPFTSYLPCTASCPVTSETATTTETTSRGTASAAATGKSSNAGVVAARCTGLVRAGVGVGLVVGAMVVGL</sequence>
<dbReference type="PROSITE" id="PS50213">
    <property type="entry name" value="FAS1"/>
    <property type="match status" value="1"/>
</dbReference>
<dbReference type="Pfam" id="PF02469">
    <property type="entry name" value="Fasciclin"/>
    <property type="match status" value="1"/>
</dbReference>
<dbReference type="Proteomes" id="UP001303889">
    <property type="component" value="Unassembled WGS sequence"/>
</dbReference>
<proteinExistence type="predicted"/>
<feature type="domain" description="FAS1" evidence="1">
    <location>
        <begin position="1"/>
        <end position="106"/>
    </location>
</feature>
<dbReference type="AlphaFoldDB" id="A0AAN6MBH6"/>
<evidence type="ECO:0000313" key="3">
    <source>
        <dbReference type="Proteomes" id="UP001303889"/>
    </source>
</evidence>
<dbReference type="EMBL" id="MU856054">
    <property type="protein sequence ID" value="KAK3897856.1"/>
    <property type="molecule type" value="Genomic_DNA"/>
</dbReference>